<evidence type="ECO:0000259" key="7">
    <source>
        <dbReference type="Pfam" id="PF00931"/>
    </source>
</evidence>
<dbReference type="Gene3D" id="1.20.5.4130">
    <property type="match status" value="1"/>
</dbReference>
<dbReference type="Pfam" id="PF23559">
    <property type="entry name" value="WHD_DRP"/>
    <property type="match status" value="1"/>
</dbReference>
<dbReference type="InterPro" id="IPR042197">
    <property type="entry name" value="Apaf_helical"/>
</dbReference>
<reference evidence="11" key="1">
    <citation type="submission" date="2020-05" db="EMBL/GenBank/DDBJ databases">
        <title>WGS assembly of Panicum virgatum.</title>
        <authorList>
            <person name="Lovell J.T."/>
            <person name="Jenkins J."/>
            <person name="Shu S."/>
            <person name="Juenger T.E."/>
            <person name="Schmutz J."/>
        </authorList>
    </citation>
    <scope>NUCLEOTIDE SEQUENCE</scope>
    <source>
        <strain evidence="11">AP13</strain>
    </source>
</reference>
<evidence type="ECO:0000256" key="4">
    <source>
        <dbReference type="ARBA" id="ARBA00022741"/>
    </source>
</evidence>
<evidence type="ECO:0000256" key="6">
    <source>
        <dbReference type="ARBA" id="ARBA00023054"/>
    </source>
</evidence>
<proteinExistence type="inferred from homology"/>
<dbReference type="GO" id="GO:0002758">
    <property type="term" value="P:innate immune response-activating signaling pathway"/>
    <property type="evidence" value="ECO:0007669"/>
    <property type="project" value="UniProtKB-ARBA"/>
</dbReference>
<dbReference type="PANTHER" id="PTHR23155">
    <property type="entry name" value="DISEASE RESISTANCE PROTEIN RP"/>
    <property type="match status" value="1"/>
</dbReference>
<comment type="similarity">
    <text evidence="1">Belongs to the disease resistance NB-LRR family.</text>
</comment>
<feature type="domain" description="NB-ARC" evidence="7">
    <location>
        <begin position="417"/>
        <end position="589"/>
    </location>
</feature>
<dbReference type="Gene3D" id="1.10.8.430">
    <property type="entry name" value="Helical domain of apoptotic protease-activating factors"/>
    <property type="match status" value="1"/>
</dbReference>
<dbReference type="InterPro" id="IPR032675">
    <property type="entry name" value="LRR_dom_sf"/>
</dbReference>
<evidence type="ECO:0000256" key="2">
    <source>
        <dbReference type="ARBA" id="ARBA00022614"/>
    </source>
</evidence>
<protein>
    <submittedName>
        <fullName evidence="11">Uncharacterized protein</fullName>
    </submittedName>
</protein>
<dbReference type="Pfam" id="PF00931">
    <property type="entry name" value="NB-ARC"/>
    <property type="match status" value="2"/>
</dbReference>
<dbReference type="Proteomes" id="UP000823388">
    <property type="component" value="Chromosome 5K"/>
</dbReference>
<dbReference type="Pfam" id="PF18052">
    <property type="entry name" value="Rx_N"/>
    <property type="match status" value="1"/>
</dbReference>
<dbReference type="SUPFAM" id="SSF52058">
    <property type="entry name" value="L domain-like"/>
    <property type="match status" value="1"/>
</dbReference>
<dbReference type="InterPro" id="IPR055414">
    <property type="entry name" value="LRR_R13L4/SHOC2-like"/>
</dbReference>
<feature type="domain" description="Disease resistance protein winged helix" evidence="9">
    <location>
        <begin position="678"/>
        <end position="751"/>
    </location>
</feature>
<dbReference type="InterPro" id="IPR041118">
    <property type="entry name" value="Rx_N"/>
</dbReference>
<feature type="domain" description="Disease resistance N-terminal" evidence="8">
    <location>
        <begin position="12"/>
        <end position="102"/>
    </location>
</feature>
<dbReference type="InterPro" id="IPR038005">
    <property type="entry name" value="RX-like_CC"/>
</dbReference>
<dbReference type="Pfam" id="PF23598">
    <property type="entry name" value="LRR_14"/>
    <property type="match status" value="2"/>
</dbReference>
<name>A0A8T0SYV6_PANVG</name>
<evidence type="ECO:0000256" key="5">
    <source>
        <dbReference type="ARBA" id="ARBA00022821"/>
    </source>
</evidence>
<dbReference type="GO" id="GO:0042742">
    <property type="term" value="P:defense response to bacterium"/>
    <property type="evidence" value="ECO:0007669"/>
    <property type="project" value="UniProtKB-ARBA"/>
</dbReference>
<dbReference type="Gene3D" id="1.10.10.10">
    <property type="entry name" value="Winged helix-like DNA-binding domain superfamily/Winged helix DNA-binding domain"/>
    <property type="match status" value="1"/>
</dbReference>
<dbReference type="CDD" id="cd14798">
    <property type="entry name" value="RX-CC_like"/>
    <property type="match status" value="1"/>
</dbReference>
<evidence type="ECO:0000259" key="8">
    <source>
        <dbReference type="Pfam" id="PF18052"/>
    </source>
</evidence>
<dbReference type="PRINTS" id="PR00364">
    <property type="entry name" value="DISEASERSIST"/>
</dbReference>
<dbReference type="InterPro" id="IPR058922">
    <property type="entry name" value="WHD_DRP"/>
</dbReference>
<keyword evidence="2" id="KW-0433">Leucine-rich repeat</keyword>
<organism evidence="11 12">
    <name type="scientific">Panicum virgatum</name>
    <name type="common">Blackwell switchgrass</name>
    <dbReference type="NCBI Taxonomy" id="38727"/>
    <lineage>
        <taxon>Eukaryota</taxon>
        <taxon>Viridiplantae</taxon>
        <taxon>Streptophyta</taxon>
        <taxon>Embryophyta</taxon>
        <taxon>Tracheophyta</taxon>
        <taxon>Spermatophyta</taxon>
        <taxon>Magnoliopsida</taxon>
        <taxon>Liliopsida</taxon>
        <taxon>Poales</taxon>
        <taxon>Poaceae</taxon>
        <taxon>PACMAD clade</taxon>
        <taxon>Panicoideae</taxon>
        <taxon>Panicodae</taxon>
        <taxon>Paniceae</taxon>
        <taxon>Panicinae</taxon>
        <taxon>Panicum</taxon>
        <taxon>Panicum sect. Hiantes</taxon>
    </lineage>
</organism>
<dbReference type="EMBL" id="CM029045">
    <property type="protein sequence ID" value="KAG2602284.1"/>
    <property type="molecule type" value="Genomic_DNA"/>
</dbReference>
<evidence type="ECO:0000259" key="9">
    <source>
        <dbReference type="Pfam" id="PF23559"/>
    </source>
</evidence>
<dbReference type="GO" id="GO:0043531">
    <property type="term" value="F:ADP binding"/>
    <property type="evidence" value="ECO:0007669"/>
    <property type="project" value="InterPro"/>
</dbReference>
<evidence type="ECO:0000256" key="1">
    <source>
        <dbReference type="ARBA" id="ARBA00008894"/>
    </source>
</evidence>
<feature type="domain" description="NB-ARC" evidence="7">
    <location>
        <begin position="186"/>
        <end position="344"/>
    </location>
</feature>
<dbReference type="InterPro" id="IPR036388">
    <property type="entry name" value="WH-like_DNA-bd_sf"/>
</dbReference>
<dbReference type="PANTHER" id="PTHR23155:SF1114">
    <property type="entry name" value="OS02G0475500 PROTEIN"/>
    <property type="match status" value="1"/>
</dbReference>
<dbReference type="OrthoDB" id="674604at2759"/>
<dbReference type="Gene3D" id="3.40.50.300">
    <property type="entry name" value="P-loop containing nucleotide triphosphate hydrolases"/>
    <property type="match status" value="2"/>
</dbReference>
<dbReference type="InterPro" id="IPR044974">
    <property type="entry name" value="Disease_R_plants"/>
</dbReference>
<keyword evidence="4" id="KW-0547">Nucleotide-binding</keyword>
<dbReference type="FunFam" id="1.10.10.10:FF:000322">
    <property type="entry name" value="Probable disease resistance protein At1g63360"/>
    <property type="match status" value="1"/>
</dbReference>
<dbReference type="SUPFAM" id="SSF52540">
    <property type="entry name" value="P-loop containing nucleoside triphosphate hydrolases"/>
    <property type="match status" value="2"/>
</dbReference>
<dbReference type="Gene3D" id="3.80.10.10">
    <property type="entry name" value="Ribonuclease Inhibitor"/>
    <property type="match status" value="2"/>
</dbReference>
<feature type="domain" description="Disease resistance R13L4/SHOC-2-like LRR" evidence="10">
    <location>
        <begin position="800"/>
        <end position="901"/>
    </location>
</feature>
<dbReference type="AlphaFoldDB" id="A0A8T0SYV6"/>
<keyword evidence="12" id="KW-1185">Reference proteome</keyword>
<keyword evidence="3" id="KW-0677">Repeat</keyword>
<sequence length="1229" mass="138239">MEATALSVGKSVVSGALGYAKSAVAEEAALQLGVQRDQAFVRDELEMMQAFLMAAHEERDDDKHRVLMAWVKQVRDVAYDAEDNLQDFSVHLNLRSPWRRLRARRRVARRMKDLRARVEDVSQRNLRYQLVKTAAASSSTAATAAAGDLSSSSATAAAVFGVDEARRAAKRDERPRLDLADLITVETEDLRVIAVWGTGGDLGQTSIINAAYENPGIKNRFPCRAWVRVTRPFDPNEFVQSLVKQFRPAAGVGVLLGREKTGPELAAEFAGHVNEKSYLIVLNDLNAFEEWNVIKACFPNNKKGSRIIVGTPQVEVASLCAGQESQVLELKQLSAGQTIYAFCDKDYQDQTKLPMPNAATTSNDSMVPTNEILGNESNVGDEKKVITKRLTRIRTIASDLEESQIIGREKERMDIVKLMSNQSTQELPVISVWGMGGIGKTTLVKYVYQSQKIIDMFEKTVCVMVMRPFNIKELLKSLILQLLDVAIDFGGRIRKELTVMGVEELMKELARLLQGKRCLIVLDDLSSTAEWDLIKQSFPKMENTSCIIVTTREEKIAKHCSVKRENTYKLEILEDKDALDLFTRKVFKEAINLDKHPELNEQAKLILKKCSGLPLAIVTMGGFLANQPKTAMEWRKLNEHISAELEMNPELRSIRTVLQKSYDGLPYHLKSCFLYMSIFPEDQKVSRRRLIWRWAAEGYSREFRDSSSEEIADGYFVELIERSMILPSRESIHSRKEIDCCQVHDLMREIAVSNSEEENLVFSLEEGCSSNPHGMVRHLAIGRDWEGGKGEFESLVDLSHVRSLTVFGRWRPFFISDKMRFLRVLDLEGTLGLLDHHLEHIGKLLHLRYLSVRGCNDIVRLPDSLGNLSQLEALDVAFTSILKLPKAITKLRKLKYLRAASVEQDDDDGFKSIVQGMPYLLRNKLCILTVSLLGLCVGCCSPKLLNERTKTAVGDLNRCDVWNFFCCAMIPVMMFNQGPTRVPRGIRKLKALHTLGMVNVAWDKAILQDIGRLTRLLKLAVTGISKKNGKELCSVIANLGCLESLLVQSRGDAGLQGCLDAMLSPPKNLQSLKLYGNLVRLPEWISGLHNLVKLTLRSSRISEPGATMEALGKLPNLASLRLWAKSFQGEELRLSFCPEAFPSLTVLSLINIDGLKSVEFKEGAMLMLQMLWFQDRCEEADAGLFSGLSFLPNLKEFMLHKQTHKDSFMEDVRGQLNKNQNGPVLKRWQ</sequence>
<feature type="domain" description="Disease resistance R13L4/SHOC-2-like LRR" evidence="10">
    <location>
        <begin position="978"/>
        <end position="1208"/>
    </location>
</feature>
<evidence type="ECO:0000313" key="12">
    <source>
        <dbReference type="Proteomes" id="UP000823388"/>
    </source>
</evidence>
<accession>A0A8T0SYV6</accession>
<evidence type="ECO:0000259" key="10">
    <source>
        <dbReference type="Pfam" id="PF23598"/>
    </source>
</evidence>
<dbReference type="InterPro" id="IPR002182">
    <property type="entry name" value="NB-ARC"/>
</dbReference>
<evidence type="ECO:0000256" key="3">
    <source>
        <dbReference type="ARBA" id="ARBA00022737"/>
    </source>
</evidence>
<keyword evidence="5" id="KW-0611">Plant defense</keyword>
<evidence type="ECO:0000313" key="11">
    <source>
        <dbReference type="EMBL" id="KAG2602284.1"/>
    </source>
</evidence>
<dbReference type="GO" id="GO:0009626">
    <property type="term" value="P:plant-type hypersensitive response"/>
    <property type="evidence" value="ECO:0007669"/>
    <property type="project" value="UniProtKB-ARBA"/>
</dbReference>
<gene>
    <name evidence="11" type="ORF">PVAP13_5KG669900</name>
</gene>
<dbReference type="InterPro" id="IPR027417">
    <property type="entry name" value="P-loop_NTPase"/>
</dbReference>
<keyword evidence="6" id="KW-0175">Coiled coil</keyword>
<comment type="caution">
    <text evidence="11">The sequence shown here is derived from an EMBL/GenBank/DDBJ whole genome shotgun (WGS) entry which is preliminary data.</text>
</comment>